<evidence type="ECO:0000313" key="1">
    <source>
        <dbReference type="EMBL" id="KAF8396395.1"/>
    </source>
</evidence>
<dbReference type="EMBL" id="JABCRI010000012">
    <property type="protein sequence ID" value="KAF8396395.1"/>
    <property type="molecule type" value="Genomic_DNA"/>
</dbReference>
<proteinExistence type="predicted"/>
<dbReference type="AlphaFoldDB" id="A0A834YXS8"/>
<gene>
    <name evidence="1" type="ORF">HHK36_018012</name>
</gene>
<reference evidence="1 2" key="1">
    <citation type="submission" date="2020-04" db="EMBL/GenBank/DDBJ databases">
        <title>Plant Genome Project.</title>
        <authorList>
            <person name="Zhang R.-G."/>
        </authorList>
    </citation>
    <scope>NUCLEOTIDE SEQUENCE [LARGE SCALE GENOMIC DNA]</scope>
    <source>
        <strain evidence="1">YNK0</strain>
        <tissue evidence="1">Leaf</tissue>
    </source>
</reference>
<dbReference type="Proteomes" id="UP000655225">
    <property type="component" value="Unassembled WGS sequence"/>
</dbReference>
<keyword evidence="2" id="KW-1185">Reference proteome</keyword>
<protein>
    <submittedName>
        <fullName evidence="1">Uncharacterized protein</fullName>
    </submittedName>
</protein>
<comment type="caution">
    <text evidence="1">The sequence shown here is derived from an EMBL/GenBank/DDBJ whole genome shotgun (WGS) entry which is preliminary data.</text>
</comment>
<evidence type="ECO:0000313" key="2">
    <source>
        <dbReference type="Proteomes" id="UP000655225"/>
    </source>
</evidence>
<name>A0A834YXS8_TETSI</name>
<organism evidence="1 2">
    <name type="scientific">Tetracentron sinense</name>
    <name type="common">Spur-leaf</name>
    <dbReference type="NCBI Taxonomy" id="13715"/>
    <lineage>
        <taxon>Eukaryota</taxon>
        <taxon>Viridiplantae</taxon>
        <taxon>Streptophyta</taxon>
        <taxon>Embryophyta</taxon>
        <taxon>Tracheophyta</taxon>
        <taxon>Spermatophyta</taxon>
        <taxon>Magnoliopsida</taxon>
        <taxon>Trochodendrales</taxon>
        <taxon>Trochodendraceae</taxon>
        <taxon>Tetracentron</taxon>
    </lineage>
</organism>
<sequence>MIIVKPSKKLSLAFRLANGWRDRRRGYWCRRQRGVGDSVGARVGIVGNGGVSSSWRETGELDKFVFAESEREKGGLLWFSSLESEGERRGRPKSPLLSLSFHLYEQGPKMTLISNAETSIDSRSKKEFCLLQTMIGSQNS</sequence>
<accession>A0A834YXS8</accession>